<reference evidence="2 4" key="2">
    <citation type="journal article" date="2018" name="Plant J.">
        <title>The Physcomitrella patens chromosome-scale assembly reveals moss genome structure and evolution.</title>
        <authorList>
            <person name="Lang D."/>
            <person name="Ullrich K.K."/>
            <person name="Murat F."/>
            <person name="Fuchs J."/>
            <person name="Jenkins J."/>
            <person name="Haas F.B."/>
            <person name="Piednoel M."/>
            <person name="Gundlach H."/>
            <person name="Van Bel M."/>
            <person name="Meyberg R."/>
            <person name="Vives C."/>
            <person name="Morata J."/>
            <person name="Symeonidi A."/>
            <person name="Hiss M."/>
            <person name="Muchero W."/>
            <person name="Kamisugi Y."/>
            <person name="Saleh O."/>
            <person name="Blanc G."/>
            <person name="Decker E.L."/>
            <person name="van Gessel N."/>
            <person name="Grimwood J."/>
            <person name="Hayes R.D."/>
            <person name="Graham S.W."/>
            <person name="Gunter L.E."/>
            <person name="McDaniel S.F."/>
            <person name="Hoernstein S.N.W."/>
            <person name="Larsson A."/>
            <person name="Li F.W."/>
            <person name="Perroud P.F."/>
            <person name="Phillips J."/>
            <person name="Ranjan P."/>
            <person name="Rokshar D.S."/>
            <person name="Rothfels C.J."/>
            <person name="Schneider L."/>
            <person name="Shu S."/>
            <person name="Stevenson D.W."/>
            <person name="Thummler F."/>
            <person name="Tillich M."/>
            <person name="Villarreal Aguilar J.C."/>
            <person name="Widiez T."/>
            <person name="Wong G.K."/>
            <person name="Wymore A."/>
            <person name="Zhang Y."/>
            <person name="Zimmer A.D."/>
            <person name="Quatrano R.S."/>
            <person name="Mayer K.F.X."/>
            <person name="Goodstein D."/>
            <person name="Casacuberta J.M."/>
            <person name="Vandepoele K."/>
            <person name="Reski R."/>
            <person name="Cuming A.C."/>
            <person name="Tuskan G.A."/>
            <person name="Maumus F."/>
            <person name="Salse J."/>
            <person name="Schmutz J."/>
            <person name="Rensing S.A."/>
        </authorList>
    </citation>
    <scope>NUCLEOTIDE SEQUENCE [LARGE SCALE GENOMIC DNA]</scope>
    <source>
        <strain evidence="3 4">cv. Gransden 2004</strain>
    </source>
</reference>
<feature type="transmembrane region" description="Helical" evidence="1">
    <location>
        <begin position="52"/>
        <end position="71"/>
    </location>
</feature>
<dbReference type="RefSeq" id="XP_073391665.1">
    <property type="nucleotide sequence ID" value="XM_073535564.1"/>
</dbReference>
<dbReference type="Gramene" id="Pp3c1_23990V3.2">
    <property type="protein sequence ID" value="PAC:32970771.CDS.1"/>
    <property type="gene ID" value="Pp3c1_23990"/>
</dbReference>
<sequence length="100" mass="10648">MDQDSKKMFYTTKMSAEDLKMCSPVDATKSSASSRVTQHQQGGISFSKAGRYPAALAGAAVLTGIGTFMYYRAVNVQAIPCKTSHTYDAASTKAPADATR</sequence>
<evidence type="ECO:0000313" key="3">
    <source>
        <dbReference type="EnsemblPlants" id="PAC:32970770.CDS.1"/>
    </source>
</evidence>
<proteinExistence type="predicted"/>
<dbReference type="AlphaFoldDB" id="A0A2K1L9H7"/>
<keyword evidence="1" id="KW-0472">Membrane</keyword>
<dbReference type="Gramene" id="Pp3c1_23990V3.1">
    <property type="protein sequence ID" value="PAC:32970770.CDS.1"/>
    <property type="gene ID" value="Pp3c1_23990"/>
</dbReference>
<keyword evidence="1" id="KW-0812">Transmembrane</keyword>
<dbReference type="RefSeq" id="XP_073391658.1">
    <property type="nucleotide sequence ID" value="XM_073535557.1"/>
</dbReference>
<organism evidence="2">
    <name type="scientific">Physcomitrium patens</name>
    <name type="common">Spreading-leaved earth moss</name>
    <name type="synonym">Physcomitrella patens</name>
    <dbReference type="NCBI Taxonomy" id="3218"/>
    <lineage>
        <taxon>Eukaryota</taxon>
        <taxon>Viridiplantae</taxon>
        <taxon>Streptophyta</taxon>
        <taxon>Embryophyta</taxon>
        <taxon>Bryophyta</taxon>
        <taxon>Bryophytina</taxon>
        <taxon>Bryopsida</taxon>
        <taxon>Funariidae</taxon>
        <taxon>Funariales</taxon>
        <taxon>Funariaceae</taxon>
        <taxon>Physcomitrium</taxon>
    </lineage>
</organism>
<dbReference type="EMBL" id="ABEU02000001">
    <property type="protein sequence ID" value="PNR62672.1"/>
    <property type="molecule type" value="Genomic_DNA"/>
</dbReference>
<dbReference type="RefSeq" id="XP_073391664.1">
    <property type="nucleotide sequence ID" value="XM_073535563.1"/>
</dbReference>
<dbReference type="EnsemblPlants" id="Pp3c1_23990V3.2">
    <property type="protein sequence ID" value="PAC:32970771.CDS.1"/>
    <property type="gene ID" value="Pp3c1_23990"/>
</dbReference>
<accession>A0A2K1L9H7</accession>
<dbReference type="PaxDb" id="3218-PP1S59_150V6.1"/>
<dbReference type="RefSeq" id="XP_073391638.1">
    <property type="nucleotide sequence ID" value="XM_073535537.1"/>
</dbReference>
<keyword evidence="1" id="KW-1133">Transmembrane helix</keyword>
<dbReference type="RefSeq" id="XP_073391646.1">
    <property type="nucleotide sequence ID" value="XM_073535545.1"/>
</dbReference>
<dbReference type="RefSeq" id="XP_024373786.1">
    <property type="nucleotide sequence ID" value="XM_024518018.2"/>
</dbReference>
<dbReference type="RefSeq" id="XP_024373778.1">
    <property type="nucleotide sequence ID" value="XM_024518010.2"/>
</dbReference>
<dbReference type="Proteomes" id="UP000006727">
    <property type="component" value="Chromosome 1"/>
</dbReference>
<keyword evidence="4" id="KW-1185">Reference proteome</keyword>
<dbReference type="GeneID" id="112281459"/>
<reference evidence="3" key="3">
    <citation type="submission" date="2020-12" db="UniProtKB">
        <authorList>
            <consortium name="EnsemblPlants"/>
        </authorList>
    </citation>
    <scope>IDENTIFICATION</scope>
</reference>
<dbReference type="RefSeq" id="XP_073391650.1">
    <property type="nucleotide sequence ID" value="XM_073535549.1"/>
</dbReference>
<dbReference type="RefSeq" id="XP_073391670.1">
    <property type="nucleotide sequence ID" value="XM_073535569.1"/>
</dbReference>
<gene>
    <name evidence="3" type="primary">LOC112281459</name>
    <name evidence="2" type="ORF">PHYPA_001096</name>
</gene>
<reference evidence="2 4" key="1">
    <citation type="journal article" date="2008" name="Science">
        <title>The Physcomitrella genome reveals evolutionary insights into the conquest of land by plants.</title>
        <authorList>
            <person name="Rensing S."/>
            <person name="Lang D."/>
            <person name="Zimmer A."/>
            <person name="Terry A."/>
            <person name="Salamov A."/>
            <person name="Shapiro H."/>
            <person name="Nishiyama T."/>
            <person name="Perroud P.-F."/>
            <person name="Lindquist E."/>
            <person name="Kamisugi Y."/>
            <person name="Tanahashi T."/>
            <person name="Sakakibara K."/>
            <person name="Fujita T."/>
            <person name="Oishi K."/>
            <person name="Shin-I T."/>
            <person name="Kuroki Y."/>
            <person name="Toyoda A."/>
            <person name="Suzuki Y."/>
            <person name="Hashimoto A."/>
            <person name="Yamaguchi K."/>
            <person name="Sugano A."/>
            <person name="Kohara Y."/>
            <person name="Fujiyama A."/>
            <person name="Anterola A."/>
            <person name="Aoki S."/>
            <person name="Ashton N."/>
            <person name="Barbazuk W.B."/>
            <person name="Barker E."/>
            <person name="Bennetzen J."/>
            <person name="Bezanilla M."/>
            <person name="Blankenship R."/>
            <person name="Cho S.H."/>
            <person name="Dutcher S."/>
            <person name="Estelle M."/>
            <person name="Fawcett J.A."/>
            <person name="Gundlach H."/>
            <person name="Hanada K."/>
            <person name="Heyl A."/>
            <person name="Hicks K.A."/>
            <person name="Hugh J."/>
            <person name="Lohr M."/>
            <person name="Mayer K."/>
            <person name="Melkozernov A."/>
            <person name="Murata T."/>
            <person name="Nelson D."/>
            <person name="Pils B."/>
            <person name="Prigge M."/>
            <person name="Reiss B."/>
            <person name="Renner T."/>
            <person name="Rombauts S."/>
            <person name="Rushton P."/>
            <person name="Sanderfoot A."/>
            <person name="Schween G."/>
            <person name="Shiu S.-H."/>
            <person name="Stueber K."/>
            <person name="Theodoulou F.L."/>
            <person name="Tu H."/>
            <person name="Van de Peer Y."/>
            <person name="Verrier P.J."/>
            <person name="Waters E."/>
            <person name="Wood A."/>
            <person name="Yang L."/>
            <person name="Cove D."/>
            <person name="Cuming A."/>
            <person name="Hasebe M."/>
            <person name="Lucas S."/>
            <person name="Mishler D.B."/>
            <person name="Reski R."/>
            <person name="Grigoriev I."/>
            <person name="Quatrano R.S."/>
            <person name="Boore J.L."/>
        </authorList>
    </citation>
    <scope>NUCLEOTIDE SEQUENCE [LARGE SCALE GENOMIC DNA]</scope>
    <source>
        <strain evidence="3 4">cv. Gransden 2004</strain>
    </source>
</reference>
<dbReference type="RefSeq" id="XP_024373767.1">
    <property type="nucleotide sequence ID" value="XM_024517999.2"/>
</dbReference>
<name>A0A2K1L9H7_PHYPA</name>
<evidence type="ECO:0000256" key="1">
    <source>
        <dbReference type="SAM" id="Phobius"/>
    </source>
</evidence>
<evidence type="ECO:0000313" key="2">
    <source>
        <dbReference type="EMBL" id="PNR62672.1"/>
    </source>
</evidence>
<dbReference type="RefSeq" id="XP_073391661.1">
    <property type="nucleotide sequence ID" value="XM_073535560.1"/>
</dbReference>
<evidence type="ECO:0000313" key="4">
    <source>
        <dbReference type="Proteomes" id="UP000006727"/>
    </source>
</evidence>
<dbReference type="EnsemblPlants" id="Pp3c1_23990V3.1">
    <property type="protein sequence ID" value="PAC:32970770.CDS.1"/>
    <property type="gene ID" value="Pp3c1_23990"/>
</dbReference>
<dbReference type="RefSeq" id="XP_073391668.1">
    <property type="nucleotide sequence ID" value="XM_073535567.1"/>
</dbReference>
<dbReference type="RefSeq" id="XP_073391651.1">
    <property type="nucleotide sequence ID" value="XM_073535550.1"/>
</dbReference>
<dbReference type="RefSeq" id="XP_073391671.1">
    <property type="nucleotide sequence ID" value="XM_073535570.1"/>
</dbReference>
<protein>
    <submittedName>
        <fullName evidence="2 3">Uncharacterized protein</fullName>
    </submittedName>
</protein>